<dbReference type="EMBL" id="ADVL01000649">
    <property type="protein sequence ID" value="EFH10641.1"/>
    <property type="molecule type" value="Genomic_DNA"/>
</dbReference>
<keyword evidence="6" id="KW-1185">Reference proteome</keyword>
<dbReference type="NCBIfam" id="TIGR02324">
    <property type="entry name" value="CP_lyasePhnL"/>
    <property type="match status" value="1"/>
</dbReference>
<dbReference type="InterPro" id="IPR012701">
    <property type="entry name" value="CP_lyase_PhnL"/>
</dbReference>
<proteinExistence type="inferred from homology"/>
<reference evidence="5 6" key="1">
    <citation type="submission" date="2010-04" db="EMBL/GenBank/DDBJ databases">
        <authorList>
            <person name="Qin X."/>
            <person name="Bachman B."/>
            <person name="Battles P."/>
            <person name="Bell A."/>
            <person name="Bess C."/>
            <person name="Bickham C."/>
            <person name="Chaboub L."/>
            <person name="Chen D."/>
            <person name="Coyle M."/>
            <person name="Deiros D.R."/>
            <person name="Dinh H."/>
            <person name="Forbes L."/>
            <person name="Fowler G."/>
            <person name="Francisco L."/>
            <person name="Fu Q."/>
            <person name="Gubbala S."/>
            <person name="Hale W."/>
            <person name="Han Y."/>
            <person name="Hemphill L."/>
            <person name="Highlander S.K."/>
            <person name="Hirani K."/>
            <person name="Hogues M."/>
            <person name="Jackson L."/>
            <person name="Jakkamsetti A."/>
            <person name="Javaid M."/>
            <person name="Jiang H."/>
            <person name="Korchina V."/>
            <person name="Kovar C."/>
            <person name="Lara F."/>
            <person name="Lee S."/>
            <person name="Mata R."/>
            <person name="Mathew T."/>
            <person name="Moen C."/>
            <person name="Morales K."/>
            <person name="Munidasa M."/>
            <person name="Nazareth L."/>
            <person name="Ngo R."/>
            <person name="Nguyen L."/>
            <person name="Okwuonu G."/>
            <person name="Ongeri F."/>
            <person name="Patil S."/>
            <person name="Petrosino J."/>
            <person name="Pham C."/>
            <person name="Pham P."/>
            <person name="Pu L.-L."/>
            <person name="Puazo M."/>
            <person name="Raj R."/>
            <person name="Reid J."/>
            <person name="Rouhana J."/>
            <person name="Saada N."/>
            <person name="Shang Y."/>
            <person name="Simmons D."/>
            <person name="Thornton R."/>
            <person name="Warren J."/>
            <person name="Weissenberger G."/>
            <person name="Zhang J."/>
            <person name="Zhang L."/>
            <person name="Zhou C."/>
            <person name="Zhu D."/>
            <person name="Muzny D."/>
            <person name="Worley K."/>
            <person name="Gibbs R."/>
        </authorList>
    </citation>
    <scope>NUCLEOTIDE SEQUENCE [LARGE SCALE GENOMIC DNA]</scope>
    <source>
        <strain evidence="5 6">ATCC 49957</strain>
    </source>
</reference>
<accession>D5RPZ4</accession>
<dbReference type="SUPFAM" id="SSF52540">
    <property type="entry name" value="P-loop containing nucleoside triphosphate hydrolases"/>
    <property type="match status" value="1"/>
</dbReference>
<dbReference type="AlphaFoldDB" id="D5RPZ4"/>
<name>D5RPZ4_9PROT</name>
<dbReference type="InterPro" id="IPR017871">
    <property type="entry name" value="ABC_transporter-like_CS"/>
</dbReference>
<dbReference type="Proteomes" id="UP000005324">
    <property type="component" value="Unassembled WGS sequence"/>
</dbReference>
<dbReference type="InterPro" id="IPR003439">
    <property type="entry name" value="ABC_transporter-like_ATP-bd"/>
</dbReference>
<evidence type="ECO:0000259" key="4">
    <source>
        <dbReference type="PROSITE" id="PS50893"/>
    </source>
</evidence>
<evidence type="ECO:0000256" key="2">
    <source>
        <dbReference type="ARBA" id="ARBA00022741"/>
    </source>
</evidence>
<evidence type="ECO:0000256" key="3">
    <source>
        <dbReference type="ARBA" id="ARBA00022840"/>
    </source>
</evidence>
<dbReference type="GO" id="GO:0005524">
    <property type="term" value="F:ATP binding"/>
    <property type="evidence" value="ECO:0007669"/>
    <property type="project" value="UniProtKB-KW"/>
</dbReference>
<dbReference type="PANTHER" id="PTHR42798">
    <property type="entry name" value="LIPOPROTEIN-RELEASING SYSTEM ATP-BINDING PROTEIN LOLD"/>
    <property type="match status" value="1"/>
</dbReference>
<dbReference type="PROSITE" id="PS50893">
    <property type="entry name" value="ABC_TRANSPORTER_2"/>
    <property type="match status" value="1"/>
</dbReference>
<feature type="domain" description="ABC transporter" evidence="4">
    <location>
        <begin position="5"/>
        <end position="232"/>
    </location>
</feature>
<dbReference type="Pfam" id="PF00005">
    <property type="entry name" value="ABC_tran"/>
    <property type="match status" value="1"/>
</dbReference>
<dbReference type="PANTHER" id="PTHR42798:SF7">
    <property type="entry name" value="ALPHA-D-RIBOSE 1-METHYLPHOSPHONATE 5-TRIPHOSPHATE SYNTHASE SUBUNIT PHNL"/>
    <property type="match status" value="1"/>
</dbReference>
<comment type="similarity">
    <text evidence="1">Belongs to the ABC transporter superfamily.</text>
</comment>
<gene>
    <name evidence="5" type="primary">phnL</name>
    <name evidence="5" type="ORF">HMPREF0731_3156</name>
</gene>
<dbReference type="InterPro" id="IPR003593">
    <property type="entry name" value="AAA+_ATPase"/>
</dbReference>
<dbReference type="InterPro" id="IPR027417">
    <property type="entry name" value="P-loop_NTPase"/>
</dbReference>
<dbReference type="RefSeq" id="WP_007002186.1">
    <property type="nucleotide sequence ID" value="NZ_GG770777.1"/>
</dbReference>
<evidence type="ECO:0000313" key="5">
    <source>
        <dbReference type="EMBL" id="EFH10641.1"/>
    </source>
</evidence>
<keyword evidence="2" id="KW-0547">Nucleotide-binding</keyword>
<evidence type="ECO:0000313" key="6">
    <source>
        <dbReference type="Proteomes" id="UP000005324"/>
    </source>
</evidence>
<sequence>MTPLLWTEDLGKDFTLHLQGGTRIPVLRHVDLAVQPGECVALSGPSGAGKSTLMRCLYGNYGAGSGRVMLRHGGEAVDLTTADARQVRAIRRDSLGYVSQFLRVIPRVPCLDIVAEPLVARGVPQAEARDRARALLLRLNLPERLHGLPPATFSGGEQQRVNLARGFAPFYPVLLLDEPTASLDAANREVVIGLIAEAKQAGAAIIGIFHDVEVRDRVADRLFEVLPIQDAA</sequence>
<comment type="caution">
    <text evidence="5">The sequence shown here is derived from an EMBL/GenBank/DDBJ whole genome shotgun (WGS) entry which is preliminary data.</text>
</comment>
<dbReference type="Gene3D" id="3.40.50.300">
    <property type="entry name" value="P-loop containing nucleotide triphosphate hydrolases"/>
    <property type="match status" value="1"/>
</dbReference>
<dbReference type="OrthoDB" id="9802264at2"/>
<protein>
    <submittedName>
        <fullName evidence="5">Phosphonate C-P lyase system protein PhnL</fullName>
    </submittedName>
</protein>
<dbReference type="GO" id="GO:0016887">
    <property type="term" value="F:ATP hydrolysis activity"/>
    <property type="evidence" value="ECO:0007669"/>
    <property type="project" value="InterPro"/>
</dbReference>
<keyword evidence="5" id="KW-0456">Lyase</keyword>
<evidence type="ECO:0000256" key="1">
    <source>
        <dbReference type="ARBA" id="ARBA00005417"/>
    </source>
</evidence>
<dbReference type="HOGENOM" id="CLU_000604_1_22_5"/>
<organism evidence="5 6">
    <name type="scientific">Pseudoroseomonas cervicalis ATCC 49957</name>
    <dbReference type="NCBI Taxonomy" id="525371"/>
    <lineage>
        <taxon>Bacteria</taxon>
        <taxon>Pseudomonadati</taxon>
        <taxon>Pseudomonadota</taxon>
        <taxon>Alphaproteobacteria</taxon>
        <taxon>Acetobacterales</taxon>
        <taxon>Roseomonadaceae</taxon>
        <taxon>Roseomonas</taxon>
    </lineage>
</organism>
<dbReference type="GO" id="GO:0016829">
    <property type="term" value="F:lyase activity"/>
    <property type="evidence" value="ECO:0007669"/>
    <property type="project" value="UniProtKB-KW"/>
</dbReference>
<dbReference type="PROSITE" id="PS00211">
    <property type="entry name" value="ABC_TRANSPORTER_1"/>
    <property type="match status" value="1"/>
</dbReference>
<keyword evidence="3" id="KW-0067">ATP-binding</keyword>
<dbReference type="SMART" id="SM00382">
    <property type="entry name" value="AAA"/>
    <property type="match status" value="1"/>
</dbReference>